<proteinExistence type="predicted"/>
<accession>A0A165YZW6</accession>
<keyword evidence="2" id="KW-0413">Isomerase</keyword>
<dbReference type="GO" id="GO:0004106">
    <property type="term" value="F:chorismate mutase activity"/>
    <property type="evidence" value="ECO:0007669"/>
    <property type="project" value="UniProtKB-EC"/>
</dbReference>
<protein>
    <recommendedName>
        <fullName evidence="1">chorismate mutase</fullName>
        <ecNumber evidence="1">5.4.99.5</ecNumber>
    </recommendedName>
</protein>
<dbReference type="InterPro" id="IPR036263">
    <property type="entry name" value="Chorismate_II_sf"/>
</dbReference>
<dbReference type="PANTHER" id="PTHR38041">
    <property type="entry name" value="CHORISMATE MUTASE"/>
    <property type="match status" value="1"/>
</dbReference>
<dbReference type="NCBIfam" id="TIGR01803">
    <property type="entry name" value="CM-like"/>
    <property type="match status" value="1"/>
</dbReference>
<evidence type="ECO:0000313" key="5">
    <source>
        <dbReference type="Proteomes" id="UP000076577"/>
    </source>
</evidence>
<dbReference type="PROSITE" id="PS51168">
    <property type="entry name" value="CHORISMATE_MUT_2"/>
    <property type="match status" value="1"/>
</dbReference>
<dbReference type="PATRIC" id="fig|989403.3.peg.2283"/>
<dbReference type="EMBL" id="LMCB01000015">
    <property type="protein sequence ID" value="KZL19384.1"/>
    <property type="molecule type" value="Genomic_DNA"/>
</dbReference>
<keyword evidence="4" id="KW-0670">Pyruvate</keyword>
<dbReference type="InterPro" id="IPR008241">
    <property type="entry name" value="Isochorismate_pyruvate-lyase"/>
</dbReference>
<dbReference type="GO" id="GO:0016835">
    <property type="term" value="F:carbon-oxygen lyase activity"/>
    <property type="evidence" value="ECO:0007669"/>
    <property type="project" value="InterPro"/>
</dbReference>
<comment type="caution">
    <text evidence="4">The sequence shown here is derived from an EMBL/GenBank/DDBJ whole genome shotgun (WGS) entry which is preliminary data.</text>
</comment>
<evidence type="ECO:0000256" key="2">
    <source>
        <dbReference type="ARBA" id="ARBA00023235"/>
    </source>
</evidence>
<dbReference type="AlphaFoldDB" id="A0A165YZW6"/>
<dbReference type="Pfam" id="PF01817">
    <property type="entry name" value="CM_2"/>
    <property type="match status" value="1"/>
</dbReference>
<keyword evidence="4" id="KW-0456">Lyase</keyword>
<dbReference type="Gene3D" id="1.20.59.10">
    <property type="entry name" value="Chorismate mutase"/>
    <property type="match status" value="1"/>
</dbReference>
<evidence type="ECO:0000313" key="4">
    <source>
        <dbReference type="EMBL" id="KZL19384.1"/>
    </source>
</evidence>
<dbReference type="RefSeq" id="WP_068005632.1">
    <property type="nucleotide sequence ID" value="NZ_FOFM01000002.1"/>
</dbReference>
<keyword evidence="5" id="KW-1185">Reference proteome</keyword>
<dbReference type="InterPro" id="IPR051331">
    <property type="entry name" value="Chorismate_mutase-related"/>
</dbReference>
<evidence type="ECO:0000259" key="3">
    <source>
        <dbReference type="PROSITE" id="PS51168"/>
    </source>
</evidence>
<feature type="domain" description="Chorismate mutase" evidence="3">
    <location>
        <begin position="5"/>
        <end position="96"/>
    </location>
</feature>
<name>A0A165YZW6_9HYPH</name>
<gene>
    <name evidence="4" type="ORF">PsAD2_02140</name>
</gene>
<evidence type="ECO:0000256" key="1">
    <source>
        <dbReference type="ARBA" id="ARBA00012404"/>
    </source>
</evidence>
<dbReference type="PANTHER" id="PTHR38041:SF1">
    <property type="entry name" value="CHORISMATE MUTASE"/>
    <property type="match status" value="1"/>
</dbReference>
<organism evidence="4 5">
    <name type="scientific">Pseudovibrio axinellae</name>
    <dbReference type="NCBI Taxonomy" id="989403"/>
    <lineage>
        <taxon>Bacteria</taxon>
        <taxon>Pseudomonadati</taxon>
        <taxon>Pseudomonadota</taxon>
        <taxon>Alphaproteobacteria</taxon>
        <taxon>Hyphomicrobiales</taxon>
        <taxon>Stappiaceae</taxon>
        <taxon>Pseudovibrio</taxon>
    </lineage>
</organism>
<dbReference type="STRING" id="989403.SAMN05421798_102568"/>
<dbReference type="SUPFAM" id="SSF48600">
    <property type="entry name" value="Chorismate mutase II"/>
    <property type="match status" value="1"/>
</dbReference>
<dbReference type="GO" id="GO:0009697">
    <property type="term" value="P:salicylic acid biosynthetic process"/>
    <property type="evidence" value="ECO:0007669"/>
    <property type="project" value="InterPro"/>
</dbReference>
<sequence length="103" mass="11720">MKNSASECQNMAQVRAEIDRLDNELISLFAERWTYITRAAEIKKPIGLEARIESRVEEVASNVKNHARENGLNAQTYETMWRHLMESAISHEENLMGAAESGK</sequence>
<reference evidence="4 5" key="1">
    <citation type="journal article" date="2016" name="Front. Microbiol.">
        <title>Comparative Genomic Analysis Reveals a Diverse Repertoire of Genes Involved in Prokaryote-Eukaryote Interactions within the Pseudovibrio Genus.</title>
        <authorList>
            <person name="Romano S."/>
            <person name="Fernandez-Guerra A."/>
            <person name="Reen F.J."/>
            <person name="Glockner F.O."/>
            <person name="Crowley S.P."/>
            <person name="O'Sullivan O."/>
            <person name="Cotter P.D."/>
            <person name="Adams C."/>
            <person name="Dobson A.D."/>
            <person name="O'Gara F."/>
        </authorList>
    </citation>
    <scope>NUCLEOTIDE SEQUENCE [LARGE SCALE GENOMIC DNA]</scope>
    <source>
        <strain evidence="4 5">Ad2</strain>
    </source>
</reference>
<dbReference type="EC" id="5.4.99.5" evidence="1"/>
<dbReference type="SMART" id="SM00830">
    <property type="entry name" value="CM_2"/>
    <property type="match status" value="1"/>
</dbReference>
<dbReference type="InterPro" id="IPR002701">
    <property type="entry name" value="CM_II_prokaryot"/>
</dbReference>
<dbReference type="InterPro" id="IPR036979">
    <property type="entry name" value="CM_dom_sf"/>
</dbReference>
<dbReference type="OrthoDB" id="514491at2"/>
<dbReference type="GO" id="GO:0046417">
    <property type="term" value="P:chorismate metabolic process"/>
    <property type="evidence" value="ECO:0007669"/>
    <property type="project" value="InterPro"/>
</dbReference>
<dbReference type="Proteomes" id="UP000076577">
    <property type="component" value="Unassembled WGS sequence"/>
</dbReference>